<dbReference type="Gene3D" id="1.50.10.100">
    <property type="entry name" value="Chondroitin AC/alginate lyase"/>
    <property type="match status" value="1"/>
</dbReference>
<dbReference type="SUPFAM" id="SSF48230">
    <property type="entry name" value="Chondroitin AC/alginate lyase"/>
    <property type="match status" value="1"/>
</dbReference>
<protein>
    <submittedName>
        <fullName evidence="9">Carbohydrate binding protein</fullName>
    </submittedName>
</protein>
<dbReference type="SMART" id="SM00495">
    <property type="entry name" value="ChtBD3"/>
    <property type="match status" value="2"/>
</dbReference>
<dbReference type="AlphaFoldDB" id="A0A2P8DZR3"/>
<dbReference type="Gene3D" id="2.60.120.560">
    <property type="entry name" value="Exo-inulinase, domain 1"/>
    <property type="match status" value="2"/>
</dbReference>
<feature type="signal peptide" evidence="7">
    <location>
        <begin position="1"/>
        <end position="25"/>
    </location>
</feature>
<proteinExistence type="predicted"/>
<comment type="caution">
    <text evidence="9">The sequence shown here is derived from an EMBL/GenBank/DDBJ whole genome shotgun (WGS) entry which is preliminary data.</text>
</comment>
<dbReference type="EMBL" id="PYGE01000009">
    <property type="protein sequence ID" value="PSL02712.1"/>
    <property type="molecule type" value="Genomic_DNA"/>
</dbReference>
<dbReference type="Gene3D" id="2.10.10.20">
    <property type="entry name" value="Carbohydrate-binding module superfamily 5/12"/>
    <property type="match status" value="1"/>
</dbReference>
<dbReference type="PANTHER" id="PTHR39210:SF1">
    <property type="entry name" value="HEPARIN-SULFATE LYASE"/>
    <property type="match status" value="1"/>
</dbReference>
<evidence type="ECO:0000313" key="9">
    <source>
        <dbReference type="EMBL" id="PSL02712.1"/>
    </source>
</evidence>
<accession>A0A2P8DZR3</accession>
<dbReference type="InterPro" id="IPR031680">
    <property type="entry name" value="Hepar_II_III_N"/>
</dbReference>
<feature type="domain" description="Chitin-binding type-3" evidence="8">
    <location>
        <begin position="1156"/>
        <end position="1199"/>
    </location>
</feature>
<evidence type="ECO:0000256" key="1">
    <source>
        <dbReference type="ARBA" id="ARBA00004418"/>
    </source>
</evidence>
<sequence>MQRNVPRRATHGRARAMAAAMFVLALVTTGLSTTGLPTATAATTAGDMSELGELLDLSRPELADVADRLDAGDEEGAAEELTEFYSGRTGIEVPSPGGGGIRDATADELASGIFRFGTETRDFYDDAEQRIDVDWHDTWGGTEENPGHARVLMTDFSFMPVLTDAYLNESDPQKRATYAAAWMDISLDFFNDMQSWPSNRNLSAAKRLAQLVDSFSVFRTEPTIDPSDLVAYLSGVHATTDHLSDVLQNYVGNNWYLSIARAIYVSAVYFPEFSASPRWEPYVVRSVEWFVGRHLKSDSVYREPTFNYHAYVANLLNTIIEFADTNGRSLPDSIASSADRLADALFATRMPNLESALIGDTAKGRAGTDAIRTSGARNSWTDFSWVGSGRTEGTVPTLGSTVYPISYAVQRSGWDSDARYMLINNQNTGYTRSHRHPDDLSLVMAAYGRPLIVDPGVGKDYSSTETNNWMRRTTEAHNTVEVDGRPQEAGVTRATWLWRSNAGLDVYRGEAQGYRPITHDRVVYFVKPGFWIVSDSLTGDADAHDYRQLWHFPGDPVSVDDSTGVATVGFDTVPGDEPVSGVQLVPVGTAGSDVTPTVHDDGAVRVGQDVRTDVDYLSYDWSTTGATGLDTVVVPGKAGPAPSVTAERIELPGVDHSVATALEIDLPEGTGTFYLSREDDPASREFGTAATDGETAYIERDEDGGLTRYSLTSGSSLVRDDASLVDASDVVSDISVELAGDTARISLGDPFTGSLSINAPDADVVLVNGEPAAFTRNGDVVSLSVEAAVDLTPVLEEDFAEASLDSTVYGFDDGSLEGWRPAHGDWALGGQEGTQLAQTSTADRLSFAVQQDVPTDMVMTAEVVPGTRHQTTTRTGLAFRYRDSRNYYRANVLNTSEGVKLQIIKVFYGQLTVLAETDLRLDADAAHTMTVSAVGRHLTATVGDTSISANDTRLPTGGVAAYTHRRAATFDNVTIAEVLDQDHWRGIRGEASVDSGQLRLAANGGRAHVLVDSALPARFSETCNYEVDTTVTLPGRGAAGVSLRDSTDSYGYRIHVGKTSRGTQYASIIREAHRSGPVKVAGTSLSDPLDGPVELGATIHGDRITVTLNGEEILDARDTVVRSGGVGLYATKESTFEDLTVSRSCDTDDSDVEPAPRAWDPATTYSEGDSVTHEGSVWLASWRAPNQEPGAARGPWQEIAVAEDGTALWRPSRIFTEKDEVEYRENRYVTTRRTRNDVPGEPHGPWKLAE</sequence>
<reference evidence="9 10" key="1">
    <citation type="submission" date="2018-03" db="EMBL/GenBank/DDBJ databases">
        <title>Genomic Encyclopedia of Archaeal and Bacterial Type Strains, Phase II (KMG-II): from individual species to whole genera.</title>
        <authorList>
            <person name="Goeker M."/>
        </authorList>
    </citation>
    <scope>NUCLEOTIDE SEQUENCE [LARGE SCALE GENOMIC DNA]</scope>
    <source>
        <strain evidence="9 10">DSM 45211</strain>
    </source>
</reference>
<keyword evidence="10" id="KW-1185">Reference proteome</keyword>
<evidence type="ECO:0000256" key="3">
    <source>
        <dbReference type="ARBA" id="ARBA00022764"/>
    </source>
</evidence>
<evidence type="ECO:0000256" key="2">
    <source>
        <dbReference type="ARBA" id="ARBA00022729"/>
    </source>
</evidence>
<keyword evidence="4" id="KW-0378">Hydrolase</keyword>
<dbReference type="CDD" id="cd12215">
    <property type="entry name" value="ChiC_BD"/>
    <property type="match status" value="1"/>
</dbReference>
<dbReference type="Pfam" id="PF07940">
    <property type="entry name" value="Hepar_II_III_C"/>
    <property type="match status" value="1"/>
</dbReference>
<dbReference type="SUPFAM" id="SSF51055">
    <property type="entry name" value="Carbohydrate binding domain"/>
    <property type="match status" value="1"/>
</dbReference>
<keyword evidence="2 7" id="KW-0732">Signal</keyword>
<feature type="domain" description="Chitin-binding type-3" evidence="8">
    <location>
        <begin position="1206"/>
        <end position="1249"/>
    </location>
</feature>
<dbReference type="GO" id="GO:0030246">
    <property type="term" value="F:carbohydrate binding"/>
    <property type="evidence" value="ECO:0007669"/>
    <property type="project" value="InterPro"/>
</dbReference>
<dbReference type="GO" id="GO:0005975">
    <property type="term" value="P:carbohydrate metabolic process"/>
    <property type="evidence" value="ECO:0007669"/>
    <property type="project" value="InterPro"/>
</dbReference>
<dbReference type="Pfam" id="PF16889">
    <property type="entry name" value="Hepar_II_III_N"/>
    <property type="match status" value="1"/>
</dbReference>
<dbReference type="InterPro" id="IPR003610">
    <property type="entry name" value="CBM5/12"/>
</dbReference>
<feature type="chain" id="PRO_5038443660" evidence="7">
    <location>
        <begin position="26"/>
        <end position="1250"/>
    </location>
</feature>
<dbReference type="GO" id="GO:0016829">
    <property type="term" value="F:lyase activity"/>
    <property type="evidence" value="ECO:0007669"/>
    <property type="project" value="UniProtKB-KW"/>
</dbReference>
<keyword evidence="5" id="KW-0456">Lyase</keyword>
<dbReference type="GO" id="GO:0004553">
    <property type="term" value="F:hydrolase activity, hydrolyzing O-glycosyl compounds"/>
    <property type="evidence" value="ECO:0007669"/>
    <property type="project" value="InterPro"/>
</dbReference>
<name>A0A2P8DZR3_9ACTN</name>
<keyword evidence="3" id="KW-0574">Periplasm</keyword>
<evidence type="ECO:0000256" key="6">
    <source>
        <dbReference type="SAM" id="MobiDB-lite"/>
    </source>
</evidence>
<evidence type="ECO:0000259" key="8">
    <source>
        <dbReference type="SMART" id="SM00495"/>
    </source>
</evidence>
<gene>
    <name evidence="9" type="ORF">CLV30_10917</name>
</gene>
<evidence type="ECO:0000256" key="7">
    <source>
        <dbReference type="SAM" id="SignalP"/>
    </source>
</evidence>
<organism evidence="9 10">
    <name type="scientific">Haloactinopolyspora alba</name>
    <dbReference type="NCBI Taxonomy" id="648780"/>
    <lineage>
        <taxon>Bacteria</taxon>
        <taxon>Bacillati</taxon>
        <taxon>Actinomycetota</taxon>
        <taxon>Actinomycetes</taxon>
        <taxon>Jiangellales</taxon>
        <taxon>Jiangellaceae</taxon>
        <taxon>Haloactinopolyspora</taxon>
    </lineage>
</organism>
<feature type="region of interest" description="Disordered" evidence="6">
    <location>
        <begin position="1144"/>
        <end position="1170"/>
    </location>
</feature>
<dbReference type="Gene3D" id="2.70.98.70">
    <property type="match status" value="1"/>
</dbReference>
<evidence type="ECO:0000256" key="5">
    <source>
        <dbReference type="ARBA" id="ARBA00023239"/>
    </source>
</evidence>
<evidence type="ECO:0000256" key="4">
    <source>
        <dbReference type="ARBA" id="ARBA00022801"/>
    </source>
</evidence>
<evidence type="ECO:0000313" key="10">
    <source>
        <dbReference type="Proteomes" id="UP000243528"/>
    </source>
</evidence>
<dbReference type="GO" id="GO:0005576">
    <property type="term" value="C:extracellular region"/>
    <property type="evidence" value="ECO:0007669"/>
    <property type="project" value="InterPro"/>
</dbReference>
<comment type="subcellular location">
    <subcellularLocation>
        <location evidence="1">Periplasm</location>
    </subcellularLocation>
</comment>
<dbReference type="GO" id="GO:0042597">
    <property type="term" value="C:periplasmic space"/>
    <property type="evidence" value="ECO:0007669"/>
    <property type="project" value="UniProtKB-SubCell"/>
</dbReference>
<dbReference type="InterPro" id="IPR012480">
    <property type="entry name" value="Hepar_II_III_C"/>
</dbReference>
<dbReference type="InterPro" id="IPR008929">
    <property type="entry name" value="Chondroitin_lyas"/>
</dbReference>
<dbReference type="PANTHER" id="PTHR39210">
    <property type="entry name" value="HEPARIN-SULFATE LYASE"/>
    <property type="match status" value="1"/>
</dbReference>
<dbReference type="InterPro" id="IPR036573">
    <property type="entry name" value="CBM_sf_5/12"/>
</dbReference>
<dbReference type="Proteomes" id="UP000243528">
    <property type="component" value="Unassembled WGS sequence"/>
</dbReference>